<dbReference type="PANTHER" id="PTHR37507">
    <property type="entry name" value="SPORULATION PROTEIN YDCC"/>
    <property type="match status" value="1"/>
</dbReference>
<gene>
    <name evidence="3" type="ORF">C7Y44_20580</name>
</gene>
<evidence type="ECO:0000313" key="3">
    <source>
        <dbReference type="EMBL" id="TQR43544.1"/>
    </source>
</evidence>
<feature type="signal peptide" evidence="1">
    <location>
        <begin position="1"/>
        <end position="24"/>
    </location>
</feature>
<dbReference type="PANTHER" id="PTHR37507:SF2">
    <property type="entry name" value="SPORULATION PROTEIN YDCC"/>
    <property type="match status" value="1"/>
</dbReference>
<keyword evidence="4" id="KW-1185">Reference proteome</keyword>
<proteinExistence type="predicted"/>
<comment type="caution">
    <text evidence="3">The sequence shown here is derived from an EMBL/GenBank/DDBJ whole genome shotgun (WGS) entry which is preliminary data.</text>
</comment>
<dbReference type="InterPro" id="IPR029046">
    <property type="entry name" value="LolA/LolB/LppX"/>
</dbReference>
<dbReference type="InterPro" id="IPR033434">
    <property type="entry name" value="MucB/RseB_N"/>
</dbReference>
<dbReference type="PROSITE" id="PS51257">
    <property type="entry name" value="PROKAR_LIPOPROTEIN"/>
    <property type="match status" value="1"/>
</dbReference>
<evidence type="ECO:0000259" key="2">
    <source>
        <dbReference type="Pfam" id="PF03888"/>
    </source>
</evidence>
<feature type="chain" id="PRO_5046288372" evidence="1">
    <location>
        <begin position="25"/>
        <end position="351"/>
    </location>
</feature>
<dbReference type="Proteomes" id="UP000316208">
    <property type="component" value="Unassembled WGS sequence"/>
</dbReference>
<dbReference type="SUPFAM" id="SSF89392">
    <property type="entry name" value="Prokaryotic lipoproteins and lipoprotein localization factors"/>
    <property type="match status" value="1"/>
</dbReference>
<name>A0ABY3ALR7_PAEPP</name>
<organism evidence="3 4">
    <name type="scientific">Paenibacillus popilliae</name>
    <name type="common">Bacillus popilliae</name>
    <dbReference type="NCBI Taxonomy" id="78057"/>
    <lineage>
        <taxon>Bacteria</taxon>
        <taxon>Bacillati</taxon>
        <taxon>Bacillota</taxon>
        <taxon>Bacilli</taxon>
        <taxon>Bacillales</taxon>
        <taxon>Paenibacillaceae</taxon>
        <taxon>Paenibacillus</taxon>
    </lineage>
</organism>
<dbReference type="EMBL" id="SADY01000006">
    <property type="protein sequence ID" value="TQR43544.1"/>
    <property type="molecule type" value="Genomic_DNA"/>
</dbReference>
<evidence type="ECO:0000256" key="1">
    <source>
        <dbReference type="SAM" id="SignalP"/>
    </source>
</evidence>
<dbReference type="Pfam" id="PF03888">
    <property type="entry name" value="MucB_RseB"/>
    <property type="match status" value="1"/>
</dbReference>
<dbReference type="InterPro" id="IPR052944">
    <property type="entry name" value="Sporulation_related"/>
</dbReference>
<keyword evidence="1" id="KW-0732">Signal</keyword>
<evidence type="ECO:0000313" key="4">
    <source>
        <dbReference type="Proteomes" id="UP000316208"/>
    </source>
</evidence>
<protein>
    <submittedName>
        <fullName evidence="3">DUF2092 domain-containing protein</fullName>
    </submittedName>
</protein>
<accession>A0ABY3ALR7</accession>
<feature type="domain" description="MucB/RseB N-terminal" evidence="2">
    <location>
        <begin position="53"/>
        <end position="209"/>
    </location>
</feature>
<dbReference type="Gene3D" id="2.50.20.10">
    <property type="entry name" value="Lipoprotein localisation LolA/LolB/LppX"/>
    <property type="match status" value="1"/>
</dbReference>
<sequence>MKMMFRFAGSLLLASCLIFTGCTSSVKLSGEQLVSQALEAGKKEVSYYAEGVTVSYENGKETERYILKEWSDAETKKKREEVIKDNERAISVSDGKLITVWDEHNRQAFKMDVGDGMRPMTQREQLKNMLEHLNKSYRIESMGDEKVGEHQTVHIKASSKKKDALLKQMELWVDQSTWMVIKSKIDSGAVKSTFEYTKLDMAPKFTADTFQLSIPKDIPVRDINELNPAKQASLEEAKKAAGAPFLQITDKDFSLKKTELAQLEGEMKRTEISLEYDKNGISYVSVSLFKTPADAQRDLGTAVTVRGKSGWYWDEIHSLTWDEDGFRYTMIPSNPDVTQEELIKIAEGMGK</sequence>
<reference evidence="3 4" key="1">
    <citation type="submission" date="2018-03" db="EMBL/GenBank/DDBJ databases">
        <title>Aerobic endospore-forming bacteria genome sequencing and assembly.</title>
        <authorList>
            <person name="Cavalcante D.A."/>
            <person name="Driks A."/>
            <person name="Putonti C."/>
            <person name="De-Souza M.T."/>
        </authorList>
    </citation>
    <scope>NUCLEOTIDE SEQUENCE [LARGE SCALE GENOMIC DNA]</scope>
    <source>
        <strain evidence="3 4">SDF0028</strain>
    </source>
</reference>